<gene>
    <name evidence="2" type="ORF">PBRASI_LOCUS11192</name>
</gene>
<dbReference type="Proteomes" id="UP000789739">
    <property type="component" value="Unassembled WGS sequence"/>
</dbReference>
<feature type="non-terminal residue" evidence="2">
    <location>
        <position position="120"/>
    </location>
</feature>
<dbReference type="OrthoDB" id="2430695at2759"/>
<keyword evidence="3" id="KW-1185">Reference proteome</keyword>
<reference evidence="2" key="1">
    <citation type="submission" date="2021-06" db="EMBL/GenBank/DDBJ databases">
        <authorList>
            <person name="Kallberg Y."/>
            <person name="Tangrot J."/>
            <person name="Rosling A."/>
        </authorList>
    </citation>
    <scope>NUCLEOTIDE SEQUENCE</scope>
    <source>
        <strain evidence="2">BR232B</strain>
    </source>
</reference>
<comment type="caution">
    <text evidence="2">The sequence shown here is derived from an EMBL/GenBank/DDBJ whole genome shotgun (WGS) entry which is preliminary data.</text>
</comment>
<evidence type="ECO:0000256" key="1">
    <source>
        <dbReference type="SAM" id="MobiDB-lite"/>
    </source>
</evidence>
<name>A0A9N9HEB1_9GLOM</name>
<feature type="compositionally biased region" description="Polar residues" evidence="1">
    <location>
        <begin position="88"/>
        <end position="105"/>
    </location>
</feature>
<dbReference type="AlphaFoldDB" id="A0A9N9HEB1"/>
<evidence type="ECO:0000313" key="3">
    <source>
        <dbReference type="Proteomes" id="UP000789739"/>
    </source>
</evidence>
<proteinExistence type="predicted"/>
<feature type="region of interest" description="Disordered" evidence="1">
    <location>
        <begin position="88"/>
        <end position="120"/>
    </location>
</feature>
<feature type="non-terminal residue" evidence="2">
    <location>
        <position position="1"/>
    </location>
</feature>
<protein>
    <submittedName>
        <fullName evidence="2">311_t:CDS:1</fullName>
    </submittedName>
</protein>
<evidence type="ECO:0000313" key="2">
    <source>
        <dbReference type="EMBL" id="CAG8668852.1"/>
    </source>
</evidence>
<sequence>IHKYFEREASDWDIIGFLDECTSMESYNQKIECYLLSLELITSTETGQRRRRALELQKLYRQASIKVFLRERGNRPDKKRAKEYNSIANNNNKDEFATSSGQVTTKRMRQESDTATSAKK</sequence>
<accession>A0A9N9HEB1</accession>
<dbReference type="EMBL" id="CAJVPI010004594">
    <property type="protein sequence ID" value="CAG8668852.1"/>
    <property type="molecule type" value="Genomic_DNA"/>
</dbReference>
<organism evidence="2 3">
    <name type="scientific">Paraglomus brasilianum</name>
    <dbReference type="NCBI Taxonomy" id="144538"/>
    <lineage>
        <taxon>Eukaryota</taxon>
        <taxon>Fungi</taxon>
        <taxon>Fungi incertae sedis</taxon>
        <taxon>Mucoromycota</taxon>
        <taxon>Glomeromycotina</taxon>
        <taxon>Glomeromycetes</taxon>
        <taxon>Paraglomerales</taxon>
        <taxon>Paraglomeraceae</taxon>
        <taxon>Paraglomus</taxon>
    </lineage>
</organism>